<keyword evidence="2" id="KW-1133">Transmembrane helix</keyword>
<accession>A0A4S3JCR7</accession>
<feature type="region of interest" description="Disordered" evidence="1">
    <location>
        <begin position="63"/>
        <end position="101"/>
    </location>
</feature>
<comment type="caution">
    <text evidence="3">The sequence shown here is derived from an EMBL/GenBank/DDBJ whole genome shotgun (WGS) entry which is preliminary data.</text>
</comment>
<dbReference type="PANTHER" id="PTHR38402">
    <property type="entry name" value="MITOCHONDRIAL OUTER MEMBRANE PROTEIN OM14"/>
    <property type="match status" value="1"/>
</dbReference>
<organism evidence="3 4">
    <name type="scientific">Aspergillus tanneri</name>
    <dbReference type="NCBI Taxonomy" id="1220188"/>
    <lineage>
        <taxon>Eukaryota</taxon>
        <taxon>Fungi</taxon>
        <taxon>Dikarya</taxon>
        <taxon>Ascomycota</taxon>
        <taxon>Pezizomycotina</taxon>
        <taxon>Eurotiomycetes</taxon>
        <taxon>Eurotiomycetidae</taxon>
        <taxon>Eurotiales</taxon>
        <taxon>Aspergillaceae</taxon>
        <taxon>Aspergillus</taxon>
        <taxon>Aspergillus subgen. Circumdati</taxon>
    </lineage>
</organism>
<gene>
    <name evidence="3" type="ORF">EYZ11_007544</name>
</gene>
<evidence type="ECO:0000313" key="3">
    <source>
        <dbReference type="EMBL" id="THC92983.1"/>
    </source>
</evidence>
<dbReference type="PANTHER" id="PTHR38402:SF1">
    <property type="entry name" value="MITOCHONDRIAL OUTER MEMBRANE PROTEIN OM14"/>
    <property type="match status" value="1"/>
</dbReference>
<dbReference type="GO" id="GO:0006626">
    <property type="term" value="P:protein targeting to mitochondrion"/>
    <property type="evidence" value="ECO:0007669"/>
    <property type="project" value="TreeGrafter"/>
</dbReference>
<dbReference type="Proteomes" id="UP000308092">
    <property type="component" value="Unassembled WGS sequence"/>
</dbReference>
<dbReference type="EMBL" id="SOSA01000295">
    <property type="protein sequence ID" value="THC92983.1"/>
    <property type="molecule type" value="Genomic_DNA"/>
</dbReference>
<feature type="region of interest" description="Disordered" evidence="1">
    <location>
        <begin position="31"/>
        <end position="51"/>
    </location>
</feature>
<evidence type="ECO:0000313" key="4">
    <source>
        <dbReference type="Proteomes" id="UP000308092"/>
    </source>
</evidence>
<dbReference type="GO" id="GO:1990593">
    <property type="term" value="F:nascent polypeptide-associated complex binding"/>
    <property type="evidence" value="ECO:0007669"/>
    <property type="project" value="InterPro"/>
</dbReference>
<evidence type="ECO:0000256" key="2">
    <source>
        <dbReference type="SAM" id="Phobius"/>
    </source>
</evidence>
<dbReference type="AlphaFoldDB" id="A0A4S3JCR7"/>
<evidence type="ECO:0000256" key="1">
    <source>
        <dbReference type="SAM" id="MobiDB-lite"/>
    </source>
</evidence>
<sequence>MSYAEAASRGPKQSPDECRCHMLTFYQARAPSPSRIYKDESESTASLVDVDSPHVTAVDPNYLNQEIKTTTQAERIQREEEEEKKQEARAENKAKAKAKASSVRDNASNPVYIGNAVIVGVIGAGLGLGAYRKHVEGQLSWQLIGVWTGAIGALGVADYFVSK</sequence>
<reference evidence="3 4" key="1">
    <citation type="submission" date="2019-03" db="EMBL/GenBank/DDBJ databases">
        <title>The genome sequence of a newly discovered highly antifungal drug resistant Aspergillus species, Aspergillus tanneri NIH 1004.</title>
        <authorList>
            <person name="Mounaud S."/>
            <person name="Singh I."/>
            <person name="Joardar V."/>
            <person name="Pakala S."/>
            <person name="Pakala S."/>
            <person name="Venepally P."/>
            <person name="Hoover J."/>
            <person name="Nierman W."/>
            <person name="Chung J."/>
            <person name="Losada L."/>
        </authorList>
    </citation>
    <scope>NUCLEOTIDE SEQUENCE [LARGE SCALE GENOMIC DNA]</scope>
    <source>
        <strain evidence="3 4">NIH1004</strain>
    </source>
</reference>
<feature type="compositionally biased region" description="Basic and acidic residues" evidence="1">
    <location>
        <begin position="75"/>
        <end position="94"/>
    </location>
</feature>
<feature type="transmembrane region" description="Helical" evidence="2">
    <location>
        <begin position="143"/>
        <end position="161"/>
    </location>
</feature>
<dbReference type="STRING" id="1220188.A0A4S3JCR7"/>
<feature type="transmembrane region" description="Helical" evidence="2">
    <location>
        <begin position="111"/>
        <end position="131"/>
    </location>
</feature>
<dbReference type="VEuPathDB" id="FungiDB:EYZ11_007544"/>
<dbReference type="GO" id="GO:0005741">
    <property type="term" value="C:mitochondrial outer membrane"/>
    <property type="evidence" value="ECO:0007669"/>
    <property type="project" value="InterPro"/>
</dbReference>
<keyword evidence="2" id="KW-0472">Membrane</keyword>
<keyword evidence="4" id="KW-1185">Reference proteome</keyword>
<protein>
    <submittedName>
        <fullName evidence="3">Uncharacterized protein</fullName>
    </submittedName>
</protein>
<name>A0A4S3JCR7_9EURO</name>
<dbReference type="InterPro" id="IPR039454">
    <property type="entry name" value="OM14"/>
</dbReference>
<proteinExistence type="predicted"/>
<keyword evidence="2" id="KW-0812">Transmembrane</keyword>